<dbReference type="InterPro" id="IPR002052">
    <property type="entry name" value="DNA_methylase_N6_adenine_CS"/>
</dbReference>
<dbReference type="Pfam" id="PF01170">
    <property type="entry name" value="UPF0020"/>
    <property type="match status" value="1"/>
</dbReference>
<accession>A0A173UBA4</accession>
<reference evidence="6 8" key="2">
    <citation type="journal article" date="2020" name="Cell Host Microbe">
        <title>Functional and Genomic Variation between Human-Derived Isolates of Lachnospiraceae Reveals Inter- and Intra-Species Diversity.</title>
        <authorList>
            <person name="Sorbara M.T."/>
            <person name="Littmann E.R."/>
            <person name="Fontana E."/>
            <person name="Moody T.U."/>
            <person name="Kohout C.E."/>
            <person name="Gjonbalaj M."/>
            <person name="Eaton V."/>
            <person name="Seok R."/>
            <person name="Leiner I.M."/>
            <person name="Pamer E.G."/>
        </authorList>
    </citation>
    <scope>NUCLEOTIDE SEQUENCE [LARGE SCALE GENOMIC DNA]</scope>
    <source>
        <strain evidence="6 8">MSK.14.57</strain>
    </source>
</reference>
<gene>
    <name evidence="5" type="primary">rlmL_2</name>
    <name evidence="5" type="ORF">ERS852571_02622</name>
    <name evidence="6" type="ORF">G5A72_09470</name>
</gene>
<dbReference type="PROSITE" id="PS00092">
    <property type="entry name" value="N6_MTASE"/>
    <property type="match status" value="1"/>
</dbReference>
<dbReference type="Pfam" id="PF02926">
    <property type="entry name" value="THUMP"/>
    <property type="match status" value="1"/>
</dbReference>
<dbReference type="PANTHER" id="PTHR47313:SF1">
    <property type="entry name" value="RIBOSOMAL RNA LARGE SUBUNIT METHYLTRANSFERASE K_L"/>
    <property type="match status" value="1"/>
</dbReference>
<dbReference type="Proteomes" id="UP001644750">
    <property type="component" value="Unassembled WGS sequence"/>
</dbReference>
<organism evidence="5 7">
    <name type="scientific">Anaerostipes hadrus</name>
    <dbReference type="NCBI Taxonomy" id="649756"/>
    <lineage>
        <taxon>Bacteria</taxon>
        <taxon>Bacillati</taxon>
        <taxon>Bacillota</taxon>
        <taxon>Clostridia</taxon>
        <taxon>Lachnospirales</taxon>
        <taxon>Lachnospiraceae</taxon>
        <taxon>Anaerostipes</taxon>
    </lineage>
</organism>
<dbReference type="CDD" id="cd11715">
    <property type="entry name" value="THUMP_AdoMetMT"/>
    <property type="match status" value="1"/>
</dbReference>
<dbReference type="PANTHER" id="PTHR47313">
    <property type="entry name" value="RIBOSOMAL RNA LARGE SUBUNIT METHYLTRANSFERASE K/L"/>
    <property type="match status" value="1"/>
</dbReference>
<dbReference type="GO" id="GO:0070043">
    <property type="term" value="F:rRNA (guanine-N7-)-methyltransferase activity"/>
    <property type="evidence" value="ECO:0007669"/>
    <property type="project" value="TreeGrafter"/>
</dbReference>
<dbReference type="InterPro" id="IPR054170">
    <property type="entry name" value="RlmL_1st"/>
</dbReference>
<dbReference type="SUPFAM" id="SSF53335">
    <property type="entry name" value="S-adenosyl-L-methionine-dependent methyltransferases"/>
    <property type="match status" value="1"/>
</dbReference>
<dbReference type="InterPro" id="IPR000241">
    <property type="entry name" value="RlmKL-like_Mtase"/>
</dbReference>
<feature type="domain" description="THUMP" evidence="4">
    <location>
        <begin position="45"/>
        <end position="156"/>
    </location>
</feature>
<dbReference type="Proteomes" id="UP000095553">
    <property type="component" value="Unassembled WGS sequence"/>
</dbReference>
<evidence type="ECO:0000313" key="5">
    <source>
        <dbReference type="EMBL" id="CUN11730.1"/>
    </source>
</evidence>
<dbReference type="PRINTS" id="PR00507">
    <property type="entry name" value="N12N6MTFRASE"/>
</dbReference>
<dbReference type="PROSITE" id="PS51165">
    <property type="entry name" value="THUMP"/>
    <property type="match status" value="1"/>
</dbReference>
<dbReference type="Gene3D" id="3.40.50.150">
    <property type="entry name" value="Vaccinia Virus protein VP39"/>
    <property type="match status" value="1"/>
</dbReference>
<evidence type="ECO:0000256" key="3">
    <source>
        <dbReference type="PROSITE-ProRule" id="PRU00529"/>
    </source>
</evidence>
<dbReference type="EMBL" id="JAAITB010000019">
    <property type="protein sequence ID" value="NSJ79806.1"/>
    <property type="molecule type" value="Genomic_DNA"/>
</dbReference>
<evidence type="ECO:0000313" key="7">
    <source>
        <dbReference type="Proteomes" id="UP000095553"/>
    </source>
</evidence>
<sequence>MKTVELIAPCHFGLEAVLKREILDLGYEIVKVEDGRITFRTDLDGIARANIFLRTAERILLKIGSFKAYTFDDLFEGTKKLPWEDYIPENGRFWVKKASTAKSKLFSAPDIQSIVKKAMVDRMKSEYKVSWFNEDGDDYPVRVFILKDQVTISLDTTGIPLHKRGYRKLVSEAPIRETLAAALLMLTPWHKDRILVDPFCGSGTFLIEAAMMGMNMAPGMNRSFESEHWSNFLPKKAWYDTIDEANDLVNHDIEMDLQGYDKDPRMLKIARQNAQDAEVDHLIHFQQREVKDLRHPKPYGFIIANPPYGERLEDQETLPQLYTEMKEAFDRLDTWSKYVITSYEDTEKYLGKPTKKRKVYNGMIRGEFYQYLGPKPPRRRK</sequence>
<dbReference type="GO" id="GO:0052915">
    <property type="term" value="F:23S rRNA (guanine(2445)-N(2))-methyltransferase activity"/>
    <property type="evidence" value="ECO:0007669"/>
    <property type="project" value="UniProtKB-EC"/>
</dbReference>
<reference evidence="6" key="3">
    <citation type="submission" date="2020-02" db="EMBL/GenBank/DDBJ databases">
        <authorList>
            <person name="Littmann E."/>
            <person name="Sorbara M."/>
        </authorList>
    </citation>
    <scope>NUCLEOTIDE SEQUENCE</scope>
    <source>
        <strain evidence="6">MSK.14.57</strain>
    </source>
</reference>
<dbReference type="EMBL" id="CYXY01000019">
    <property type="protein sequence ID" value="CUN11730.1"/>
    <property type="molecule type" value="Genomic_DNA"/>
</dbReference>
<dbReference type="InterPro" id="IPR029063">
    <property type="entry name" value="SAM-dependent_MTases_sf"/>
</dbReference>
<reference evidence="5 7" key="1">
    <citation type="submission" date="2015-09" db="EMBL/GenBank/DDBJ databases">
        <authorList>
            <consortium name="Pathogen Informatics"/>
        </authorList>
    </citation>
    <scope>NUCLEOTIDE SEQUENCE [LARGE SCALE GENOMIC DNA]</scope>
    <source>
        <strain evidence="5 7">2789STDY5834959</strain>
    </source>
</reference>
<dbReference type="CDD" id="cd02440">
    <property type="entry name" value="AdoMet_MTases"/>
    <property type="match status" value="1"/>
</dbReference>
<evidence type="ECO:0000256" key="2">
    <source>
        <dbReference type="ARBA" id="ARBA00022679"/>
    </source>
</evidence>
<dbReference type="SMART" id="SM00981">
    <property type="entry name" value="THUMP"/>
    <property type="match status" value="1"/>
</dbReference>
<dbReference type="Pfam" id="PF22020">
    <property type="entry name" value="RlmL_1st"/>
    <property type="match status" value="1"/>
</dbReference>
<proteinExistence type="predicted"/>
<dbReference type="PROSITE" id="PS01261">
    <property type="entry name" value="UPF0020"/>
    <property type="match status" value="1"/>
</dbReference>
<dbReference type="GO" id="GO:0003723">
    <property type="term" value="F:RNA binding"/>
    <property type="evidence" value="ECO:0007669"/>
    <property type="project" value="UniProtKB-UniRule"/>
</dbReference>
<evidence type="ECO:0000256" key="1">
    <source>
        <dbReference type="ARBA" id="ARBA00022603"/>
    </source>
</evidence>
<dbReference type="AlphaFoldDB" id="A0A173UBA4"/>
<keyword evidence="8" id="KW-1185">Reference proteome</keyword>
<dbReference type="EC" id="2.1.1.173" evidence="5"/>
<name>A0A173UBA4_ANAHA</name>
<evidence type="ECO:0000259" key="4">
    <source>
        <dbReference type="PROSITE" id="PS51165"/>
    </source>
</evidence>
<evidence type="ECO:0000313" key="6">
    <source>
        <dbReference type="EMBL" id="NSJ79806.1"/>
    </source>
</evidence>
<dbReference type="InterPro" id="IPR004114">
    <property type="entry name" value="THUMP_dom"/>
</dbReference>
<keyword evidence="2 5" id="KW-0808">Transferase</keyword>
<dbReference type="InterPro" id="IPR053943">
    <property type="entry name" value="RlmKL-like_Mtase_CS"/>
</dbReference>
<keyword evidence="3" id="KW-0694">RNA-binding</keyword>
<protein>
    <submittedName>
        <fullName evidence="6">Class I SAM-dependent RNA methyltransferase</fullName>
    </submittedName>
    <submittedName>
        <fullName evidence="5">Ribosomal RNA large subunit methyltransferase L</fullName>
        <ecNumber evidence="5">2.1.1.173</ecNumber>
    </submittedName>
</protein>
<dbReference type="Gene3D" id="3.30.2130.30">
    <property type="match status" value="1"/>
</dbReference>
<dbReference type="RefSeq" id="WP_055073286.1">
    <property type="nucleotide sequence ID" value="NZ_CYXY01000019.1"/>
</dbReference>
<keyword evidence="1 5" id="KW-0489">Methyltransferase</keyword>
<evidence type="ECO:0000313" key="8">
    <source>
        <dbReference type="Proteomes" id="UP001644750"/>
    </source>
</evidence>